<dbReference type="Proteomes" id="UP000274271">
    <property type="component" value="Unassembled WGS sequence"/>
</dbReference>
<evidence type="ECO:0000313" key="2">
    <source>
        <dbReference type="EMBL" id="RRB13646.1"/>
    </source>
</evidence>
<evidence type="ECO:0000313" key="3">
    <source>
        <dbReference type="Proteomes" id="UP000274271"/>
    </source>
</evidence>
<dbReference type="AlphaFoldDB" id="A0A3P1CKQ0"/>
<dbReference type="EMBL" id="RQJP01000003">
    <property type="protein sequence ID" value="RRB13646.1"/>
    <property type="molecule type" value="Genomic_DNA"/>
</dbReference>
<name>A0A3P1CKQ0_9BACT</name>
<evidence type="ECO:0000256" key="1">
    <source>
        <dbReference type="SAM" id="MobiDB-lite"/>
    </source>
</evidence>
<accession>A0A3P1CKQ0</accession>
<dbReference type="RefSeq" id="WP_124907544.1">
    <property type="nucleotide sequence ID" value="NZ_RQJP01000003.1"/>
</dbReference>
<feature type="compositionally biased region" description="Basic and acidic residues" evidence="1">
    <location>
        <begin position="48"/>
        <end position="66"/>
    </location>
</feature>
<protein>
    <submittedName>
        <fullName evidence="2">Uncharacterized protein</fullName>
    </submittedName>
</protein>
<gene>
    <name evidence="2" type="ORF">EHT87_15410</name>
</gene>
<sequence>MKKLKKLLKLAGLGVLILLALMGIGIGGAGPIFSTQKDRYNDTGIRTELVEGKEDDSGPVESKEAR</sequence>
<organism evidence="2 3">
    <name type="scientific">Larkinella knui</name>
    <dbReference type="NCBI Taxonomy" id="2025310"/>
    <lineage>
        <taxon>Bacteria</taxon>
        <taxon>Pseudomonadati</taxon>
        <taxon>Bacteroidota</taxon>
        <taxon>Cytophagia</taxon>
        <taxon>Cytophagales</taxon>
        <taxon>Spirosomataceae</taxon>
        <taxon>Larkinella</taxon>
    </lineage>
</organism>
<dbReference type="OrthoDB" id="10006463at2"/>
<proteinExistence type="predicted"/>
<comment type="caution">
    <text evidence="2">The sequence shown here is derived from an EMBL/GenBank/DDBJ whole genome shotgun (WGS) entry which is preliminary data.</text>
</comment>
<reference evidence="2 3" key="1">
    <citation type="submission" date="2018-11" db="EMBL/GenBank/DDBJ databases">
        <authorList>
            <person name="Zhou Z."/>
            <person name="Wang G."/>
        </authorList>
    </citation>
    <scope>NUCLEOTIDE SEQUENCE [LARGE SCALE GENOMIC DNA]</scope>
    <source>
        <strain evidence="2 3">KCTC42998</strain>
    </source>
</reference>
<keyword evidence="3" id="KW-1185">Reference proteome</keyword>
<feature type="region of interest" description="Disordered" evidence="1">
    <location>
        <begin position="47"/>
        <end position="66"/>
    </location>
</feature>